<dbReference type="AlphaFoldDB" id="A0AAV5TW00"/>
<sequence length="84" mass="8680">TADGASRSLPAHAGAAHVGASHFLASRFTSLHFTDGSTLAVNHLASDVGDAARIRIEDLAVVSDITIKTIASHMIWSSARGLSI</sequence>
<gene>
    <name evidence="1" type="ORF">PENTCL1PPCAC_20605</name>
</gene>
<feature type="non-terminal residue" evidence="1">
    <location>
        <position position="84"/>
    </location>
</feature>
<dbReference type="Proteomes" id="UP001432027">
    <property type="component" value="Unassembled WGS sequence"/>
</dbReference>
<feature type="non-terminal residue" evidence="1">
    <location>
        <position position="1"/>
    </location>
</feature>
<protein>
    <submittedName>
        <fullName evidence="1">Uncharacterized protein</fullName>
    </submittedName>
</protein>
<comment type="caution">
    <text evidence="1">The sequence shown here is derived from an EMBL/GenBank/DDBJ whole genome shotgun (WGS) entry which is preliminary data.</text>
</comment>
<reference evidence="1" key="1">
    <citation type="submission" date="2023-10" db="EMBL/GenBank/DDBJ databases">
        <title>Genome assembly of Pristionchus species.</title>
        <authorList>
            <person name="Yoshida K."/>
            <person name="Sommer R.J."/>
        </authorList>
    </citation>
    <scope>NUCLEOTIDE SEQUENCE</scope>
    <source>
        <strain evidence="1">RS0144</strain>
    </source>
</reference>
<proteinExistence type="predicted"/>
<dbReference type="EMBL" id="BTSX01000005">
    <property type="protein sequence ID" value="GMS98430.1"/>
    <property type="molecule type" value="Genomic_DNA"/>
</dbReference>
<keyword evidence="2" id="KW-1185">Reference proteome</keyword>
<organism evidence="1 2">
    <name type="scientific">Pristionchus entomophagus</name>
    <dbReference type="NCBI Taxonomy" id="358040"/>
    <lineage>
        <taxon>Eukaryota</taxon>
        <taxon>Metazoa</taxon>
        <taxon>Ecdysozoa</taxon>
        <taxon>Nematoda</taxon>
        <taxon>Chromadorea</taxon>
        <taxon>Rhabditida</taxon>
        <taxon>Rhabditina</taxon>
        <taxon>Diplogasteromorpha</taxon>
        <taxon>Diplogasteroidea</taxon>
        <taxon>Neodiplogasteridae</taxon>
        <taxon>Pristionchus</taxon>
    </lineage>
</organism>
<evidence type="ECO:0000313" key="2">
    <source>
        <dbReference type="Proteomes" id="UP001432027"/>
    </source>
</evidence>
<evidence type="ECO:0000313" key="1">
    <source>
        <dbReference type="EMBL" id="GMS98430.1"/>
    </source>
</evidence>
<accession>A0AAV5TW00</accession>
<name>A0AAV5TW00_9BILA</name>